<dbReference type="PANTHER" id="PTHR10218">
    <property type="entry name" value="GTP-BINDING PROTEIN ALPHA SUBUNIT"/>
    <property type="match status" value="1"/>
</dbReference>
<keyword evidence="8" id="KW-1185">Reference proteome</keyword>
<dbReference type="Gene3D" id="3.40.50.300">
    <property type="entry name" value="P-loop containing nucleotide triphosphate hydrolases"/>
    <property type="match status" value="1"/>
</dbReference>
<evidence type="ECO:0000313" key="7">
    <source>
        <dbReference type="EMBL" id="KNE66037.1"/>
    </source>
</evidence>
<feature type="binding site" evidence="5">
    <location>
        <position position="338"/>
    </location>
    <ligand>
        <name>GTP</name>
        <dbReference type="ChEBI" id="CHEBI:37565"/>
    </ligand>
</feature>
<dbReference type="STRING" id="578462.A0A0L0SU27"/>
<dbReference type="GO" id="GO:0031683">
    <property type="term" value="F:G-protein beta/gamma-subunit complex binding"/>
    <property type="evidence" value="ECO:0007669"/>
    <property type="project" value="InterPro"/>
</dbReference>
<dbReference type="GO" id="GO:0003924">
    <property type="term" value="F:GTPase activity"/>
    <property type="evidence" value="ECO:0007669"/>
    <property type="project" value="InterPro"/>
</dbReference>
<dbReference type="PRINTS" id="PR00318">
    <property type="entry name" value="GPROTEINA"/>
</dbReference>
<feature type="binding site" evidence="6">
    <location>
        <position position="56"/>
    </location>
    <ligand>
        <name>Mg(2+)</name>
        <dbReference type="ChEBI" id="CHEBI:18420"/>
    </ligand>
</feature>
<name>A0A0L0SU27_ALLM3</name>
<dbReference type="OrthoDB" id="5817230at2759"/>
<dbReference type="eggNOG" id="KOG0082">
    <property type="taxonomic scope" value="Eukaryota"/>
</dbReference>
<feature type="binding site" evidence="5">
    <location>
        <begin position="209"/>
        <end position="213"/>
    </location>
    <ligand>
        <name>GTP</name>
        <dbReference type="ChEBI" id="CHEBI:37565"/>
    </ligand>
</feature>
<evidence type="ECO:0000256" key="4">
    <source>
        <dbReference type="ARBA" id="ARBA00023224"/>
    </source>
</evidence>
<evidence type="ECO:0000256" key="6">
    <source>
        <dbReference type="PIRSR" id="PIRSR601019-2"/>
    </source>
</evidence>
<proteinExistence type="predicted"/>
<evidence type="ECO:0000313" key="8">
    <source>
        <dbReference type="Proteomes" id="UP000054350"/>
    </source>
</evidence>
<reference evidence="7 8" key="1">
    <citation type="submission" date="2009-11" db="EMBL/GenBank/DDBJ databases">
        <title>Annotation of Allomyces macrogynus ATCC 38327.</title>
        <authorList>
            <consortium name="The Broad Institute Genome Sequencing Platform"/>
            <person name="Russ C."/>
            <person name="Cuomo C."/>
            <person name="Burger G."/>
            <person name="Gray M.W."/>
            <person name="Holland P.W.H."/>
            <person name="King N."/>
            <person name="Lang F.B.F."/>
            <person name="Roger A.J."/>
            <person name="Ruiz-Trillo I."/>
            <person name="Young S.K."/>
            <person name="Zeng Q."/>
            <person name="Gargeya S."/>
            <person name="Fitzgerald M."/>
            <person name="Haas B."/>
            <person name="Abouelleil A."/>
            <person name="Alvarado L."/>
            <person name="Arachchi H.M."/>
            <person name="Berlin A."/>
            <person name="Chapman S.B."/>
            <person name="Gearin G."/>
            <person name="Goldberg J."/>
            <person name="Griggs A."/>
            <person name="Gujja S."/>
            <person name="Hansen M."/>
            <person name="Heiman D."/>
            <person name="Howarth C."/>
            <person name="Larimer J."/>
            <person name="Lui A."/>
            <person name="MacDonald P.J.P."/>
            <person name="McCowen C."/>
            <person name="Montmayeur A."/>
            <person name="Murphy C."/>
            <person name="Neiman D."/>
            <person name="Pearson M."/>
            <person name="Priest M."/>
            <person name="Roberts A."/>
            <person name="Saif S."/>
            <person name="Shea T."/>
            <person name="Sisk P."/>
            <person name="Stolte C."/>
            <person name="Sykes S."/>
            <person name="Wortman J."/>
            <person name="Nusbaum C."/>
            <person name="Birren B."/>
        </authorList>
    </citation>
    <scope>NUCLEOTIDE SEQUENCE [LARGE SCALE GENOMIC DNA]</scope>
    <source>
        <strain evidence="7 8">ATCC 38327</strain>
    </source>
</reference>
<feature type="binding site" evidence="5">
    <location>
        <begin position="52"/>
        <end position="57"/>
    </location>
    <ligand>
        <name>GTP</name>
        <dbReference type="ChEBI" id="CHEBI:37565"/>
    </ligand>
</feature>
<evidence type="ECO:0000256" key="2">
    <source>
        <dbReference type="ARBA" id="ARBA00022741"/>
    </source>
</evidence>
<organism evidence="7 8">
    <name type="scientific">Allomyces macrogynus (strain ATCC 38327)</name>
    <name type="common">Allomyces javanicus var. macrogynus</name>
    <dbReference type="NCBI Taxonomy" id="578462"/>
    <lineage>
        <taxon>Eukaryota</taxon>
        <taxon>Fungi</taxon>
        <taxon>Fungi incertae sedis</taxon>
        <taxon>Blastocladiomycota</taxon>
        <taxon>Blastocladiomycetes</taxon>
        <taxon>Blastocladiales</taxon>
        <taxon>Blastocladiaceae</taxon>
        <taxon>Allomyces</taxon>
    </lineage>
</organism>
<dbReference type="InterPro" id="IPR027417">
    <property type="entry name" value="P-loop_NTPase"/>
</dbReference>
<reference evidence="8" key="2">
    <citation type="submission" date="2009-11" db="EMBL/GenBank/DDBJ databases">
        <title>The Genome Sequence of Allomyces macrogynus strain ATCC 38327.</title>
        <authorList>
            <consortium name="The Broad Institute Genome Sequencing Platform"/>
            <person name="Russ C."/>
            <person name="Cuomo C."/>
            <person name="Shea T."/>
            <person name="Young S.K."/>
            <person name="Zeng Q."/>
            <person name="Koehrsen M."/>
            <person name="Haas B."/>
            <person name="Borodovsky M."/>
            <person name="Guigo R."/>
            <person name="Alvarado L."/>
            <person name="Berlin A."/>
            <person name="Borenstein D."/>
            <person name="Chen Z."/>
            <person name="Engels R."/>
            <person name="Freedman E."/>
            <person name="Gellesch M."/>
            <person name="Goldberg J."/>
            <person name="Griggs A."/>
            <person name="Gujja S."/>
            <person name="Heiman D."/>
            <person name="Hepburn T."/>
            <person name="Howarth C."/>
            <person name="Jen D."/>
            <person name="Larson L."/>
            <person name="Lewis B."/>
            <person name="Mehta T."/>
            <person name="Park D."/>
            <person name="Pearson M."/>
            <person name="Roberts A."/>
            <person name="Saif S."/>
            <person name="Shenoy N."/>
            <person name="Sisk P."/>
            <person name="Stolte C."/>
            <person name="Sykes S."/>
            <person name="Walk T."/>
            <person name="White J."/>
            <person name="Yandava C."/>
            <person name="Burger G."/>
            <person name="Gray M.W."/>
            <person name="Holland P.W.H."/>
            <person name="King N."/>
            <person name="Lang F.B.F."/>
            <person name="Roger A.J."/>
            <person name="Ruiz-Trillo I."/>
            <person name="Lander E."/>
            <person name="Nusbaum C."/>
        </authorList>
    </citation>
    <scope>NUCLEOTIDE SEQUENCE [LARGE SCALE GENOMIC DNA]</scope>
    <source>
        <strain evidence="8">ATCC 38327</strain>
    </source>
</reference>
<dbReference type="AlphaFoldDB" id="A0A0L0SU27"/>
<dbReference type="Proteomes" id="UP000054350">
    <property type="component" value="Unassembled WGS sequence"/>
</dbReference>
<dbReference type="OMA" id="NAVECMS"/>
<keyword evidence="1 6" id="KW-0479">Metal-binding</keyword>
<keyword evidence="6" id="KW-0460">Magnesium</keyword>
<evidence type="ECO:0000256" key="3">
    <source>
        <dbReference type="ARBA" id="ARBA00023134"/>
    </source>
</evidence>
<dbReference type="InterPro" id="IPR011025">
    <property type="entry name" value="GproteinA_insert"/>
</dbReference>
<evidence type="ECO:0000256" key="5">
    <source>
        <dbReference type="PIRSR" id="PIRSR601019-1"/>
    </source>
</evidence>
<sequence length="376" mass="42719">MACCGRKVEPMTDGDHQALAAKTKAKNIDQELKESGYKDKLNLKILLLGSGESGKSTVLKQIKLIHKISMTPQEIRDITRSLRRNAVECMSVLVTQARTYGYDLAADDIKNYVAMLDTVDLDDADIELDHDLVAAVTALWEHETIKQTYARRSEYWILEATEFYLNNIARFAEEDFEPTEEDIVMARVMTVGILQTEVPVPPLSVTLVDVGGQRSERRKWINIFDNVQAILFLVNLAGYNSVLFEDPTENRMKECLALFKQTVNSPVFADTPVILVMNKKDLLESKIRKDPITVCPCFEDYTGPKEDVTAVLEFIDRRFKEQITSGDPNRLKTFHIAARFKRDVKTCWEDVIAHLKTRYRGDINAALKALGKEQLP</sequence>
<dbReference type="EMBL" id="GG745349">
    <property type="protein sequence ID" value="KNE66037.1"/>
    <property type="molecule type" value="Genomic_DNA"/>
</dbReference>
<protein>
    <submittedName>
        <fullName evidence="7">Uncharacterized protein</fullName>
    </submittedName>
</protein>
<evidence type="ECO:0000256" key="1">
    <source>
        <dbReference type="ARBA" id="ARBA00022723"/>
    </source>
</evidence>
<dbReference type="VEuPathDB" id="FungiDB:AMAG_10307"/>
<dbReference type="PROSITE" id="PS51882">
    <property type="entry name" value="G_ALPHA"/>
    <property type="match status" value="1"/>
</dbReference>
<feature type="binding site" evidence="6">
    <location>
        <position position="190"/>
    </location>
    <ligand>
        <name>Mg(2+)</name>
        <dbReference type="ChEBI" id="CHEBI:18420"/>
    </ligand>
</feature>
<gene>
    <name evidence="7" type="ORF">AMAG_10307</name>
</gene>
<dbReference type="Pfam" id="PF00503">
    <property type="entry name" value="G-alpha"/>
    <property type="match status" value="1"/>
</dbReference>
<dbReference type="FunFam" id="3.40.50.300:FF:000692">
    <property type="entry name" value="Guanine nucleotide-binding protein subunit alpha"/>
    <property type="match status" value="1"/>
</dbReference>
<dbReference type="SUPFAM" id="SSF47895">
    <property type="entry name" value="Transducin (alpha subunit), insertion domain"/>
    <property type="match status" value="1"/>
</dbReference>
<feature type="binding site" evidence="5">
    <location>
        <begin position="278"/>
        <end position="281"/>
    </location>
    <ligand>
        <name>GTP</name>
        <dbReference type="ChEBI" id="CHEBI:37565"/>
    </ligand>
</feature>
<dbReference type="GO" id="GO:0046872">
    <property type="term" value="F:metal ion binding"/>
    <property type="evidence" value="ECO:0007669"/>
    <property type="project" value="UniProtKB-KW"/>
</dbReference>
<dbReference type="GO" id="GO:0005525">
    <property type="term" value="F:GTP binding"/>
    <property type="evidence" value="ECO:0007669"/>
    <property type="project" value="UniProtKB-KW"/>
</dbReference>
<dbReference type="GO" id="GO:0005834">
    <property type="term" value="C:heterotrimeric G-protein complex"/>
    <property type="evidence" value="ECO:0007669"/>
    <property type="project" value="TreeGrafter"/>
</dbReference>
<dbReference type="Gene3D" id="1.10.400.10">
    <property type="entry name" value="GI Alpha 1, domain 2-like"/>
    <property type="match status" value="1"/>
</dbReference>
<dbReference type="SMART" id="SM00275">
    <property type="entry name" value="G_alpha"/>
    <property type="match status" value="1"/>
</dbReference>
<accession>A0A0L0SU27</accession>
<dbReference type="SUPFAM" id="SSF52540">
    <property type="entry name" value="P-loop containing nucleoside triphosphate hydrolases"/>
    <property type="match status" value="1"/>
</dbReference>
<dbReference type="PANTHER" id="PTHR10218:SF193">
    <property type="entry name" value="GUANINE NUCLEOTIDE-BINDING PROTEIN ALPHA-8 SUBUNIT"/>
    <property type="match status" value="1"/>
</dbReference>
<dbReference type="CDD" id="cd00066">
    <property type="entry name" value="G-alpha"/>
    <property type="match status" value="1"/>
</dbReference>
<dbReference type="InterPro" id="IPR001019">
    <property type="entry name" value="Gprotein_alpha_su"/>
</dbReference>
<dbReference type="GO" id="GO:0007188">
    <property type="term" value="P:adenylate cyclase-modulating G protein-coupled receptor signaling pathway"/>
    <property type="evidence" value="ECO:0007669"/>
    <property type="project" value="TreeGrafter"/>
</dbReference>
<keyword evidence="4" id="KW-0807">Transducer</keyword>
<dbReference type="GO" id="GO:0001664">
    <property type="term" value="F:G protein-coupled receptor binding"/>
    <property type="evidence" value="ECO:0007669"/>
    <property type="project" value="TreeGrafter"/>
</dbReference>
<dbReference type="GO" id="GO:0005737">
    <property type="term" value="C:cytoplasm"/>
    <property type="evidence" value="ECO:0007669"/>
    <property type="project" value="TreeGrafter"/>
</dbReference>
<keyword evidence="2 5" id="KW-0547">Nucleotide-binding</keyword>
<keyword evidence="3 5" id="KW-0342">GTP-binding</keyword>